<dbReference type="EMBL" id="AAHF01000002">
    <property type="protein sequence ID" value="EAL92112.1"/>
    <property type="molecule type" value="Genomic_DNA"/>
</dbReference>
<dbReference type="CDD" id="cd12148">
    <property type="entry name" value="fungal_TF_MHR"/>
    <property type="match status" value="1"/>
</dbReference>
<proteinExistence type="predicted"/>
<dbReference type="OrthoDB" id="103819at2759"/>
<dbReference type="HOGENOM" id="CLU_396352_0_0_1"/>
<dbReference type="PANTHER" id="PTHR46910:SF1">
    <property type="entry name" value="MISCELLANEOUS ZN(II)2CYS6 TRANSCRIPTION FACTOR (EUROFUNG)-RELATED"/>
    <property type="match status" value="1"/>
</dbReference>
<dbReference type="SMART" id="SM00906">
    <property type="entry name" value="Fungal_trans"/>
    <property type="match status" value="1"/>
</dbReference>
<dbReference type="GO" id="GO:0008270">
    <property type="term" value="F:zinc ion binding"/>
    <property type="evidence" value="ECO:0007669"/>
    <property type="project" value="InterPro"/>
</dbReference>
<reference evidence="4 5" key="1">
    <citation type="journal article" date="2005" name="Nature">
        <title>Genomic sequence of the pathogenic and allergenic filamentous fungus Aspergillus fumigatus.</title>
        <authorList>
            <person name="Nierman W.C."/>
            <person name="Pain A."/>
            <person name="Anderson M.J."/>
            <person name="Wortman J.R."/>
            <person name="Kim H.S."/>
            <person name="Arroyo J."/>
            <person name="Berriman M."/>
            <person name="Abe K."/>
            <person name="Archer D.B."/>
            <person name="Bermejo C."/>
            <person name="Bennett J."/>
            <person name="Bowyer P."/>
            <person name="Chen D."/>
            <person name="Collins M."/>
            <person name="Coulsen R."/>
            <person name="Davies R."/>
            <person name="Dyer P.S."/>
            <person name="Farman M."/>
            <person name="Fedorova N."/>
            <person name="Fedorova N."/>
            <person name="Feldblyum T.V."/>
            <person name="Fischer R."/>
            <person name="Fosker N."/>
            <person name="Fraser A."/>
            <person name="Garcia J.L."/>
            <person name="Garcia M.J."/>
            <person name="Goble A."/>
            <person name="Goldman G.H."/>
            <person name="Gomi K."/>
            <person name="Griffith-Jones S."/>
            <person name="Gwilliam R."/>
            <person name="Haas B."/>
            <person name="Haas H."/>
            <person name="Harris D."/>
            <person name="Horiuchi H."/>
            <person name="Huang J."/>
            <person name="Humphray S."/>
            <person name="Jimenez J."/>
            <person name="Keller N."/>
            <person name="Khouri H."/>
            <person name="Kitamoto K."/>
            <person name="Kobayashi T."/>
            <person name="Konzack S."/>
            <person name="Kulkarni R."/>
            <person name="Kumagai T."/>
            <person name="Lafon A."/>
            <person name="Latge J.P."/>
            <person name="Li W."/>
            <person name="Lord A."/>
            <person name="Lu C."/>
            <person name="Majoros W.H."/>
            <person name="May G.S."/>
            <person name="Miller B.L."/>
            <person name="Mohamoud Y."/>
            <person name="Molina M."/>
            <person name="Monod M."/>
            <person name="Mouyna I."/>
            <person name="Mulligan S."/>
            <person name="Murphy L."/>
            <person name="O'Neil S."/>
            <person name="Paulsen I."/>
            <person name="Penalva M.A."/>
            <person name="Pertea M."/>
            <person name="Price C."/>
            <person name="Pritchard B.L."/>
            <person name="Quail M.A."/>
            <person name="Rabbinowitsch E."/>
            <person name="Rawlins N."/>
            <person name="Rajandream M.A."/>
            <person name="Reichard U."/>
            <person name="Renauld H."/>
            <person name="Robson G.D."/>
            <person name="Rodriguez de Cordoba S."/>
            <person name="Rodriguez-Pena J.M."/>
            <person name="Ronning C.M."/>
            <person name="Rutter S."/>
            <person name="Salzberg S.L."/>
            <person name="Sanchez M."/>
            <person name="Sanchez-Ferrero J.C."/>
            <person name="Saunders D."/>
            <person name="Seeger K."/>
            <person name="Squares R."/>
            <person name="Squares S."/>
            <person name="Takeuchi M."/>
            <person name="Tekaia F."/>
            <person name="Turner G."/>
            <person name="Vazquez de Aldana C.R."/>
            <person name="Weidman J."/>
            <person name="White O."/>
            <person name="Woodward J."/>
            <person name="Yu J.H."/>
            <person name="Fraser C."/>
            <person name="Galagan J.E."/>
            <person name="Asai K."/>
            <person name="Machida M."/>
            <person name="Hall N."/>
            <person name="Barrell B."/>
            <person name="Denning D.W."/>
        </authorList>
    </citation>
    <scope>NUCLEOTIDE SEQUENCE [LARGE SCALE GENOMIC DNA]</scope>
    <source>
        <strain evidence="4 5">Af293</strain>
    </source>
</reference>
<dbReference type="InterPro" id="IPR007219">
    <property type="entry name" value="XnlR_reg_dom"/>
</dbReference>
<dbReference type="GO" id="GO:0045944">
    <property type="term" value="P:positive regulation of transcription by RNA polymerase II"/>
    <property type="evidence" value="ECO:0000318"/>
    <property type="project" value="GO_Central"/>
</dbReference>
<dbReference type="GeneID" id="3511920"/>
<dbReference type="InParanoid" id="Q4WYZ1"/>
<gene>
    <name evidence="4" type="ORF">AFUA_3G14750</name>
</gene>
<protein>
    <submittedName>
        <fullName evidence="4">Fungal specific transcription factor, putative</fullName>
    </submittedName>
</protein>
<evidence type="ECO:0000313" key="4">
    <source>
        <dbReference type="EMBL" id="EAL92112.1"/>
    </source>
</evidence>
<accession>Q4WYZ1</accession>
<dbReference type="KEGG" id="afm:AFUA_3G14750"/>
<feature type="region of interest" description="Disordered" evidence="2">
    <location>
        <begin position="117"/>
        <end position="143"/>
    </location>
</feature>
<sequence>MRPGWPCACLALSPNDPQSLMMFKWPPVRMHVNMQKGHGRTVVTPHCGWQSEPCSPINALTRSHCTVSSCTLDPVSTYPEDKGYYSKIRAADDFCRARPRQWPRNSVEMSTQRLFDGSSTISPSARCPASPASPSPRLSDKRFPDSIQSAVFTRPLGRFLVDQDRDERCFGPTSLESLMLNIKDELLQSPDTDRHTVKECVLQAQRKIDHLVGQGEEIPIGGKAPPTMPPFAILEAMIEPYFTTTHGHFPIWSKKRFTEMATALRQSAPSERDLASIVCCNNLILMAMSADSPGSHQRESMMSKQTRKTSSIDFDLITGFLTNAKRAVSDIDQLVSPHLVNVQALVSLVDLRLIPTVTNGIGSLTNKKHIVAQVYLSIGLSETLLALAIRCAKSIGVHQWHAFQGRLSDDDVNERQNLSYCLYMLDKAVCWTAGSSPSIPVSDVHFDPRLVPSENGIPSSLVAKAEMARIEETVYLEIYAVHVQARDENQVRGFAAAIMSKLQVCLTETGVDLDQIQTSLDGSASNLQLAIRYLSVQLLLIWPHKHHPDPMFQQAPEVARMCLKLLLRLWHSPPDQGSQAVFSFFLASLPSLYLYEVLISILCGRGTNRDIDMLQEFVEMLQTITDCRAEASYNRRLYQLSLIVTDVVKARRTQHKRPKPTSEGPTDPYLMSELLSPATTGYSYMNSEVQETYDSRFDGGVFQDPDGSFAPMSSITSTSGELARGSDEFLSQLRSYGKSAPGNEHFDSLAMEALGESVLFWKGVNQGASADSPSVRCDLGERLNYI</sequence>
<dbReference type="PANTHER" id="PTHR46910">
    <property type="entry name" value="TRANSCRIPTION FACTOR PDR1"/>
    <property type="match status" value="1"/>
</dbReference>
<feature type="domain" description="Xylanolytic transcriptional activator regulatory" evidence="3">
    <location>
        <begin position="381"/>
        <end position="454"/>
    </location>
</feature>
<name>Q4WYZ1_ASPFU</name>
<organism evidence="4 5">
    <name type="scientific">Aspergillus fumigatus (strain ATCC MYA-4609 / CBS 101355 / FGSC A1100 / Af293)</name>
    <name type="common">Neosartorya fumigata</name>
    <dbReference type="NCBI Taxonomy" id="330879"/>
    <lineage>
        <taxon>Eukaryota</taxon>
        <taxon>Fungi</taxon>
        <taxon>Dikarya</taxon>
        <taxon>Ascomycota</taxon>
        <taxon>Pezizomycotina</taxon>
        <taxon>Eurotiomycetes</taxon>
        <taxon>Eurotiomycetidae</taxon>
        <taxon>Eurotiales</taxon>
        <taxon>Aspergillaceae</taxon>
        <taxon>Aspergillus</taxon>
        <taxon>Aspergillus subgen. Fumigati</taxon>
    </lineage>
</organism>
<evidence type="ECO:0000259" key="3">
    <source>
        <dbReference type="SMART" id="SM00906"/>
    </source>
</evidence>
<dbReference type="Proteomes" id="UP000002530">
    <property type="component" value="Unassembled WGS sequence"/>
</dbReference>
<dbReference type="RefSeq" id="XP_754150.1">
    <property type="nucleotide sequence ID" value="XM_749057.1"/>
</dbReference>
<evidence type="ECO:0000313" key="5">
    <source>
        <dbReference type="Proteomes" id="UP000002530"/>
    </source>
</evidence>
<keyword evidence="1" id="KW-0539">Nucleus</keyword>
<evidence type="ECO:0000256" key="2">
    <source>
        <dbReference type="SAM" id="MobiDB-lite"/>
    </source>
</evidence>
<dbReference type="AlphaFoldDB" id="Q4WYZ1"/>
<dbReference type="eggNOG" id="ENOG502S3CQ">
    <property type="taxonomic scope" value="Eukaryota"/>
</dbReference>
<dbReference type="GO" id="GO:0000981">
    <property type="term" value="F:DNA-binding transcription factor activity, RNA polymerase II-specific"/>
    <property type="evidence" value="ECO:0000318"/>
    <property type="project" value="GO_Central"/>
</dbReference>
<dbReference type="OMA" id="SHQRESM"/>
<dbReference type="GO" id="GO:0006351">
    <property type="term" value="P:DNA-templated transcription"/>
    <property type="evidence" value="ECO:0007669"/>
    <property type="project" value="InterPro"/>
</dbReference>
<dbReference type="GO" id="GO:0005634">
    <property type="term" value="C:nucleus"/>
    <property type="evidence" value="ECO:0000318"/>
    <property type="project" value="GO_Central"/>
</dbReference>
<feature type="compositionally biased region" description="Low complexity" evidence="2">
    <location>
        <begin position="122"/>
        <end position="137"/>
    </location>
</feature>
<comment type="caution">
    <text evidence="4">The sequence shown here is derived from an EMBL/GenBank/DDBJ whole genome shotgun (WGS) entry which is preliminary data.</text>
</comment>
<dbReference type="Pfam" id="PF04082">
    <property type="entry name" value="Fungal_trans"/>
    <property type="match status" value="1"/>
</dbReference>
<dbReference type="GO" id="GO:0043565">
    <property type="term" value="F:sequence-specific DNA binding"/>
    <property type="evidence" value="ECO:0000318"/>
    <property type="project" value="GO_Central"/>
</dbReference>
<dbReference type="VEuPathDB" id="FungiDB:Afu3g14750"/>
<evidence type="ECO:0000256" key="1">
    <source>
        <dbReference type="ARBA" id="ARBA00023242"/>
    </source>
</evidence>
<dbReference type="InterPro" id="IPR050987">
    <property type="entry name" value="AtrR-like"/>
</dbReference>
<keyword evidence="5" id="KW-1185">Reference proteome</keyword>